<dbReference type="InterPro" id="IPR003959">
    <property type="entry name" value="ATPase_AAA_core"/>
</dbReference>
<comment type="caution">
    <text evidence="2">The sequence shown here is derived from an EMBL/GenBank/DDBJ whole genome shotgun (WGS) entry which is preliminary data.</text>
</comment>
<feature type="domain" description="AAA+ ATPase" evidence="1">
    <location>
        <begin position="21"/>
        <end position="354"/>
    </location>
</feature>
<dbReference type="Gene3D" id="3.40.50.300">
    <property type="entry name" value="P-loop containing nucleotide triphosphate hydrolases"/>
    <property type="match status" value="1"/>
</dbReference>
<dbReference type="SMART" id="SM00382">
    <property type="entry name" value="AAA"/>
    <property type="match status" value="1"/>
</dbReference>
<gene>
    <name evidence="2" type="ORF">BWK73_10540</name>
</gene>
<organism evidence="2 3">
    <name type="scientific">Thiothrix lacustris</name>
    <dbReference type="NCBI Taxonomy" id="525917"/>
    <lineage>
        <taxon>Bacteria</taxon>
        <taxon>Pseudomonadati</taxon>
        <taxon>Pseudomonadota</taxon>
        <taxon>Gammaproteobacteria</taxon>
        <taxon>Thiotrichales</taxon>
        <taxon>Thiotrichaceae</taxon>
        <taxon>Thiothrix</taxon>
    </lineage>
</organism>
<dbReference type="GO" id="GO:0016887">
    <property type="term" value="F:ATP hydrolysis activity"/>
    <property type="evidence" value="ECO:0007669"/>
    <property type="project" value="InterPro"/>
</dbReference>
<accession>A0A1Y1QUD1</accession>
<proteinExistence type="predicted"/>
<name>A0A1Y1QUD1_9GAMM</name>
<dbReference type="InterPro" id="IPR027417">
    <property type="entry name" value="P-loop_NTPase"/>
</dbReference>
<dbReference type="AlphaFoldDB" id="A0A1Y1QUD1"/>
<dbReference type="InterPro" id="IPR003593">
    <property type="entry name" value="AAA+_ATPase"/>
</dbReference>
<evidence type="ECO:0000313" key="3">
    <source>
        <dbReference type="Proteomes" id="UP000192491"/>
    </source>
</evidence>
<evidence type="ECO:0000313" key="2">
    <source>
        <dbReference type="EMBL" id="OQX13996.1"/>
    </source>
</evidence>
<dbReference type="SUPFAM" id="SSF52540">
    <property type="entry name" value="P-loop containing nucleoside triphosphate hydrolases"/>
    <property type="match status" value="1"/>
</dbReference>
<protein>
    <recommendedName>
        <fullName evidence="1">AAA+ ATPase domain-containing protein</fullName>
    </recommendedName>
</protein>
<dbReference type="InterPro" id="IPR051396">
    <property type="entry name" value="Bact_Antivir_Def_Nuclease"/>
</dbReference>
<dbReference type="EMBL" id="MTEJ01000036">
    <property type="protein sequence ID" value="OQX13996.1"/>
    <property type="molecule type" value="Genomic_DNA"/>
</dbReference>
<dbReference type="GO" id="GO:0005524">
    <property type="term" value="F:ATP binding"/>
    <property type="evidence" value="ECO:0007669"/>
    <property type="project" value="InterPro"/>
</dbReference>
<sequence>MLDSLHIKNFRCFEDLTIPSLGRVNLIVGKNNSGKSTLLEAIAVFVTAKDITPQDHPSAANVIDKIRDILSQRNEFFLTEDKPSDAQVIAHILYEKNDLKIRLGDINKNESIDISIIKRKEKRLEILFFKKPKDSTTFQYTIIPLDQKNNIIRYWEDETYWHPEDDNIDIDEDTQLPLEINISIEEIKSILRDKLLEKKYQFVPSHLVSETKLFELWDAIYHRNKDHEILEGLRLIIPRLSSLHFSKNPNSDEQAAFLKESDEETPKPLKAMGEGTARLLQIFLHSYIKKGGYLLIDEFENGLHYSIQEEVWEKLFKLAKELDIQVFATTHSQDTIKAFSKIALQSEEEGRLISLGRNEREIDKGKITALTYNEDDIKLIAETGMEVR</sequence>
<dbReference type="Proteomes" id="UP000192491">
    <property type="component" value="Unassembled WGS sequence"/>
</dbReference>
<dbReference type="PANTHER" id="PTHR43581:SF4">
    <property type="entry name" value="ATP_GTP PHOSPHATASE"/>
    <property type="match status" value="1"/>
</dbReference>
<evidence type="ECO:0000259" key="1">
    <source>
        <dbReference type="SMART" id="SM00382"/>
    </source>
</evidence>
<dbReference type="eggNOG" id="COG1106">
    <property type="taxonomic scope" value="Bacteria"/>
</dbReference>
<dbReference type="PANTHER" id="PTHR43581">
    <property type="entry name" value="ATP/GTP PHOSPHATASE"/>
    <property type="match status" value="1"/>
</dbReference>
<dbReference type="Pfam" id="PF13304">
    <property type="entry name" value="AAA_21"/>
    <property type="match status" value="1"/>
</dbReference>
<reference evidence="2 3" key="1">
    <citation type="submission" date="2017-01" db="EMBL/GenBank/DDBJ databases">
        <title>Novel large sulfur bacteria in the metagenomes of groundwater-fed chemosynthetic microbial mats in the Lake Huron basin.</title>
        <authorList>
            <person name="Sharrar A.M."/>
            <person name="Flood B.E."/>
            <person name="Bailey J.V."/>
            <person name="Jones D.S."/>
            <person name="Biddanda B."/>
            <person name="Ruberg S.A."/>
            <person name="Marcus D.N."/>
            <person name="Dick G.J."/>
        </authorList>
    </citation>
    <scope>NUCLEOTIDE SEQUENCE [LARGE SCALE GENOMIC DNA]</scope>
    <source>
        <strain evidence="2">A8</strain>
    </source>
</reference>